<accession>A0AAV1DJG2</accession>
<reference evidence="4" key="1">
    <citation type="submission" date="2023-03" db="EMBL/GenBank/DDBJ databases">
        <authorList>
            <person name="Julca I."/>
        </authorList>
    </citation>
    <scope>NUCLEOTIDE SEQUENCE</scope>
</reference>
<evidence type="ECO:0000313" key="4">
    <source>
        <dbReference type="EMBL" id="CAI9107109.1"/>
    </source>
</evidence>
<sequence length="360" mass="40717">MASSPASSSAPPGSDKPVIVRIKRKANQSRLDAFWLEINERPLKRPLLDFGKLSLSDSSAKVEELKSRKVFVQHVDTVTTSEVTTDILQPFVSHSAAGPGSKEKTDTRRSFKTENKQEQLLSKAKQHQEILSKNARFEQIWRSRKVKDQYARDEACKMCHLYDIVRVEVKSSEKHEEQSSELEDIRMMSDYLPLLREVLPSAAAEVEQEILDTHIKRALPDNYVYDYYAVKDDMDITEESGISPFPLVKVEEEEFYDGPDDSDYETDDSNAEGNPMNDYPDEESSDEKSSGTEYEKLSGCSDDESETGSRSSGHESEGENSSQTPSKHEMLDSDGAYPLSEGETIDDYVDWDAYDEEFLG</sequence>
<name>A0AAV1DJG2_OLDCO</name>
<evidence type="ECO:0000313" key="5">
    <source>
        <dbReference type="Proteomes" id="UP001161247"/>
    </source>
</evidence>
<gene>
    <name evidence="4" type="ORF">OLC1_LOCUS15497</name>
</gene>
<feature type="region of interest" description="Disordered" evidence="2">
    <location>
        <begin position="256"/>
        <end position="348"/>
    </location>
</feature>
<evidence type="ECO:0000256" key="1">
    <source>
        <dbReference type="ARBA" id="ARBA00010218"/>
    </source>
</evidence>
<dbReference type="EMBL" id="OX459122">
    <property type="protein sequence ID" value="CAI9107109.1"/>
    <property type="molecule type" value="Genomic_DNA"/>
</dbReference>
<comment type="similarity">
    <text evidence="1">Belongs to the IWR1/SLC7A6OS family.</text>
</comment>
<dbReference type="Pfam" id="PF08574">
    <property type="entry name" value="Iwr1"/>
    <property type="match status" value="1"/>
</dbReference>
<keyword evidence="5" id="KW-1185">Reference proteome</keyword>
<feature type="compositionally biased region" description="Acidic residues" evidence="2">
    <location>
        <begin position="256"/>
        <end position="270"/>
    </location>
</feature>
<feature type="compositionally biased region" description="Basic and acidic residues" evidence="2">
    <location>
        <begin position="286"/>
        <end position="296"/>
    </location>
</feature>
<dbReference type="Proteomes" id="UP001161247">
    <property type="component" value="Chromosome 5"/>
</dbReference>
<dbReference type="InterPro" id="IPR013883">
    <property type="entry name" value="TF_Iwr1_dom"/>
</dbReference>
<protein>
    <submittedName>
        <fullName evidence="4">OLC1v1006397C1</fullName>
    </submittedName>
</protein>
<feature type="region of interest" description="Disordered" evidence="2">
    <location>
        <begin position="92"/>
        <end position="116"/>
    </location>
</feature>
<evidence type="ECO:0000256" key="2">
    <source>
        <dbReference type="SAM" id="MobiDB-lite"/>
    </source>
</evidence>
<proteinExistence type="inferred from homology"/>
<dbReference type="AlphaFoldDB" id="A0AAV1DJG2"/>
<organism evidence="4 5">
    <name type="scientific">Oldenlandia corymbosa var. corymbosa</name>
    <dbReference type="NCBI Taxonomy" id="529605"/>
    <lineage>
        <taxon>Eukaryota</taxon>
        <taxon>Viridiplantae</taxon>
        <taxon>Streptophyta</taxon>
        <taxon>Embryophyta</taxon>
        <taxon>Tracheophyta</taxon>
        <taxon>Spermatophyta</taxon>
        <taxon>Magnoliopsida</taxon>
        <taxon>eudicotyledons</taxon>
        <taxon>Gunneridae</taxon>
        <taxon>Pentapetalae</taxon>
        <taxon>asterids</taxon>
        <taxon>lamiids</taxon>
        <taxon>Gentianales</taxon>
        <taxon>Rubiaceae</taxon>
        <taxon>Rubioideae</taxon>
        <taxon>Spermacoceae</taxon>
        <taxon>Hedyotis-Oldenlandia complex</taxon>
        <taxon>Oldenlandia</taxon>
    </lineage>
</organism>
<feature type="domain" description="Transcription factor Iwr1" evidence="3">
    <location>
        <begin position="221"/>
        <end position="283"/>
    </location>
</feature>
<dbReference type="PANTHER" id="PTHR31934:SF2">
    <property type="entry name" value="RNA-DIRECTED DNA METHYLATION 4"/>
    <property type="match status" value="1"/>
</dbReference>
<feature type="compositionally biased region" description="Basic and acidic residues" evidence="2">
    <location>
        <begin position="101"/>
        <end position="116"/>
    </location>
</feature>
<evidence type="ECO:0000259" key="3">
    <source>
        <dbReference type="Pfam" id="PF08574"/>
    </source>
</evidence>
<dbReference type="PANTHER" id="PTHR31934">
    <property type="entry name" value="ALPHA/BETA-HYDROLASES SUPERFAMILY PROTEIN"/>
    <property type="match status" value="1"/>
</dbReference>